<dbReference type="PANTHER" id="PTHR44117:SF1">
    <property type="entry name" value="INTRAFLAGELLAR TRANSPORT PROTEIN 88 HOMOLOG"/>
    <property type="match status" value="1"/>
</dbReference>
<reference evidence="3 4" key="1">
    <citation type="submission" date="2023-09" db="EMBL/GenBank/DDBJ databases">
        <title>Genomes of two closely related lineages of the louse Polyplax serrata with different host specificities.</title>
        <authorList>
            <person name="Martinu J."/>
            <person name="Tarabai H."/>
            <person name="Stefka J."/>
            <person name="Hypsa V."/>
        </authorList>
    </citation>
    <scope>NUCLEOTIDE SEQUENCE [LARGE SCALE GENOMIC DNA]</scope>
    <source>
        <strain evidence="3">98ZLc_SE</strain>
    </source>
</reference>
<dbReference type="Pfam" id="PF13432">
    <property type="entry name" value="TPR_16"/>
    <property type="match status" value="1"/>
</dbReference>
<evidence type="ECO:0000313" key="3">
    <source>
        <dbReference type="EMBL" id="KAK6633804.1"/>
    </source>
</evidence>
<keyword evidence="1" id="KW-0802">TPR repeat</keyword>
<dbReference type="PROSITE" id="PS50005">
    <property type="entry name" value="TPR"/>
    <property type="match status" value="4"/>
</dbReference>
<dbReference type="SUPFAM" id="SSF48452">
    <property type="entry name" value="TPR-like"/>
    <property type="match status" value="1"/>
</dbReference>
<dbReference type="InterPro" id="IPR011990">
    <property type="entry name" value="TPR-like_helical_dom_sf"/>
</dbReference>
<dbReference type="Proteomes" id="UP001359485">
    <property type="component" value="Unassembled WGS sequence"/>
</dbReference>
<keyword evidence="4" id="KW-1185">Reference proteome</keyword>
<feature type="repeat" description="TPR" evidence="1">
    <location>
        <begin position="638"/>
        <end position="671"/>
    </location>
</feature>
<evidence type="ECO:0000256" key="1">
    <source>
        <dbReference type="PROSITE-ProRule" id="PRU00339"/>
    </source>
</evidence>
<feature type="repeat" description="TPR" evidence="1">
    <location>
        <begin position="672"/>
        <end position="705"/>
    </location>
</feature>
<proteinExistence type="predicted"/>
<feature type="compositionally biased region" description="Acidic residues" evidence="2">
    <location>
        <begin position="837"/>
        <end position="851"/>
    </location>
</feature>
<feature type="repeat" description="TPR" evidence="1">
    <location>
        <begin position="251"/>
        <end position="284"/>
    </location>
</feature>
<accession>A0ABR1B2S4</accession>
<comment type="caution">
    <text evidence="3">The sequence shown here is derived from an EMBL/GenBank/DDBJ whole genome shotgun (WGS) entry which is preliminary data.</text>
</comment>
<feature type="region of interest" description="Disordered" evidence="2">
    <location>
        <begin position="738"/>
        <end position="788"/>
    </location>
</feature>
<dbReference type="InterPro" id="IPR019734">
    <property type="entry name" value="TPR_rpt"/>
</dbReference>
<feature type="region of interest" description="Disordered" evidence="2">
    <location>
        <begin position="803"/>
        <end position="851"/>
    </location>
</feature>
<evidence type="ECO:0000256" key="2">
    <source>
        <dbReference type="SAM" id="MobiDB-lite"/>
    </source>
</evidence>
<evidence type="ECO:0000313" key="4">
    <source>
        <dbReference type="Proteomes" id="UP001359485"/>
    </source>
</evidence>
<feature type="region of interest" description="Disordered" evidence="2">
    <location>
        <begin position="124"/>
        <end position="153"/>
    </location>
</feature>
<sequence length="851" mass="96136">MNRIAELKAANEDDLYSGYNEYPSTFDIRNLENDEIFQAARRKSSHERKNLFKPGTAYRSGLLSGHGLSSGLGYRGLTGRLQTGASQVGYTAQATALVPKTGVGEDDLIRPMTAVRGVGYTSHGRPGTGMFDPINQKVHGPSVGLEKREETPEEKVKKLEREIMGLIEESASLNVKNMKKQALSKAKEASSKERNLIRIQEQSGLSESHNLDLTFLVLFNLASQYTNNEMYTEALNTYVVMTKNKMFSNASRLKVNMGNIYFKLQQYSKAIKMYRMAMDQVPNTQKDFRIKIMHNIGTLFLKTGEILVACNSFEYIMQEKPDFRAALQLVYCYQALNDPEKMKKAFLTMLNIPLNLDFDKYNQVTDDPESQFLMEVIKNDKLRQWEKEQQEEAERSILIAAKLMSPIIEETYAAGYNWCLEAVKSSKYASLASTLDLDKAIMLLKQSNINGAVEILKVFQDKEPRVASIAANNLSFISYLEGDLEQAEKWGESSKEFDSYNASAYVNLGNVAFSRRNFEQAKEYYEIAYENDSTCVEALYNLGLVNKHLGQYEVGLGHFMKLETILRHEAPVLYQLATLNEFVGDVDQATEWYLQLLGVIPSDPGILQEIGQLFEREGDKQQAFQYHFDSYRYYPSNFDVLDWLGSHYMSLGVPEKALPFYKRAIMIAPNEPKWHLLVASCYKKIGNHQKAVEVYKNLHKENPDNIECLQLLVQLSSEFGMKEASDYALELKRAEKAKEVRERIGSSRSGSRRSSGRSAGFTPSSPTPLRISPTQMRSNPGSAALGGKFGQFNLGQSISETDEIFESMSRPKDSAMTGMVPPSERPRTSAERKISEDDFGDDELGDDLLPE</sequence>
<name>A0ABR1B2S4_POLSC</name>
<dbReference type="Pfam" id="PF13174">
    <property type="entry name" value="TPR_6"/>
    <property type="match status" value="1"/>
</dbReference>
<dbReference type="Gene3D" id="1.25.40.10">
    <property type="entry name" value="Tetratricopeptide repeat domain"/>
    <property type="match status" value="2"/>
</dbReference>
<organism evidence="3 4">
    <name type="scientific">Polyplax serrata</name>
    <name type="common">Common mouse louse</name>
    <dbReference type="NCBI Taxonomy" id="468196"/>
    <lineage>
        <taxon>Eukaryota</taxon>
        <taxon>Metazoa</taxon>
        <taxon>Ecdysozoa</taxon>
        <taxon>Arthropoda</taxon>
        <taxon>Hexapoda</taxon>
        <taxon>Insecta</taxon>
        <taxon>Pterygota</taxon>
        <taxon>Neoptera</taxon>
        <taxon>Paraneoptera</taxon>
        <taxon>Psocodea</taxon>
        <taxon>Troctomorpha</taxon>
        <taxon>Phthiraptera</taxon>
        <taxon>Anoplura</taxon>
        <taxon>Polyplacidae</taxon>
        <taxon>Polyplax</taxon>
    </lineage>
</organism>
<dbReference type="SUPFAM" id="SSF81901">
    <property type="entry name" value="HCP-like"/>
    <property type="match status" value="1"/>
</dbReference>
<feature type="compositionally biased region" description="Polar residues" evidence="2">
    <location>
        <begin position="772"/>
        <end position="781"/>
    </location>
</feature>
<feature type="compositionally biased region" description="Basic and acidic residues" evidence="2">
    <location>
        <begin position="824"/>
        <end position="836"/>
    </location>
</feature>
<dbReference type="SMART" id="SM00028">
    <property type="entry name" value="TPR"/>
    <property type="match status" value="8"/>
</dbReference>
<gene>
    <name evidence="3" type="ORF">RUM44_004411</name>
</gene>
<dbReference type="EMBL" id="JAWJWF010000004">
    <property type="protein sequence ID" value="KAK6633804.1"/>
    <property type="molecule type" value="Genomic_DNA"/>
</dbReference>
<protein>
    <submittedName>
        <fullName evidence="3">Uncharacterized protein</fullName>
    </submittedName>
</protein>
<dbReference type="Pfam" id="PF13181">
    <property type="entry name" value="TPR_8"/>
    <property type="match status" value="1"/>
</dbReference>
<dbReference type="PANTHER" id="PTHR44117">
    <property type="entry name" value="INTRAFLAGELLAR TRANSPORT PROTEIN 88 HOMOLOG"/>
    <property type="match status" value="1"/>
</dbReference>
<feature type="repeat" description="TPR" evidence="1">
    <location>
        <begin position="502"/>
        <end position="535"/>
    </location>
</feature>